<evidence type="ECO:0000313" key="3">
    <source>
        <dbReference type="Proteomes" id="UP000663827"/>
    </source>
</evidence>
<sequence>MLNFKLNKTSQMSSTSNAQSQRGEMPAQIVPGGQLAPGHPIKSDQPHQATAIVDEFYGLAQVAKTSPRFISTLLACPDSLPSTDPTETNPDLARFIAFALHQSRLPLCVHQYALHLIWRVKCLNPKFSPKHAHGTYLTALMLAAKQSHDGAFLTNDWVAMGQHIFEACHAK</sequence>
<dbReference type="InterPro" id="IPR036915">
    <property type="entry name" value="Cyclin-like_sf"/>
</dbReference>
<protein>
    <submittedName>
        <fullName evidence="2">Uncharacterized protein</fullName>
    </submittedName>
</protein>
<accession>A0A8H3DVJ1</accession>
<organism evidence="2 3">
    <name type="scientific">Rhizoctonia solani</name>
    <dbReference type="NCBI Taxonomy" id="456999"/>
    <lineage>
        <taxon>Eukaryota</taxon>
        <taxon>Fungi</taxon>
        <taxon>Dikarya</taxon>
        <taxon>Basidiomycota</taxon>
        <taxon>Agaricomycotina</taxon>
        <taxon>Agaricomycetes</taxon>
        <taxon>Cantharellales</taxon>
        <taxon>Ceratobasidiaceae</taxon>
        <taxon>Rhizoctonia</taxon>
    </lineage>
</organism>
<dbReference type="AlphaFoldDB" id="A0A8H3DVJ1"/>
<proteinExistence type="predicted"/>
<feature type="compositionally biased region" description="Polar residues" evidence="1">
    <location>
        <begin position="1"/>
        <end position="22"/>
    </location>
</feature>
<gene>
    <name evidence="2" type="ORF">RDB_LOCUS17174</name>
</gene>
<feature type="region of interest" description="Disordered" evidence="1">
    <location>
        <begin position="1"/>
        <end position="45"/>
    </location>
</feature>
<dbReference type="Gene3D" id="1.10.472.10">
    <property type="entry name" value="Cyclin-like"/>
    <property type="match status" value="1"/>
</dbReference>
<dbReference type="SUPFAM" id="SSF47954">
    <property type="entry name" value="Cyclin-like"/>
    <property type="match status" value="1"/>
</dbReference>
<dbReference type="Proteomes" id="UP000663827">
    <property type="component" value="Unassembled WGS sequence"/>
</dbReference>
<dbReference type="CDD" id="cd20557">
    <property type="entry name" value="CYCLIN_ScPCL1-like"/>
    <property type="match status" value="1"/>
</dbReference>
<dbReference type="EMBL" id="CAJNJQ010000363">
    <property type="protein sequence ID" value="CAE7073417.1"/>
    <property type="molecule type" value="Genomic_DNA"/>
</dbReference>
<evidence type="ECO:0000313" key="2">
    <source>
        <dbReference type="EMBL" id="CAE7073417.1"/>
    </source>
</evidence>
<name>A0A8H3DVJ1_9AGAM</name>
<reference evidence="2" key="1">
    <citation type="submission" date="2021-01" db="EMBL/GenBank/DDBJ databases">
        <authorList>
            <person name="Kaushik A."/>
        </authorList>
    </citation>
    <scope>NUCLEOTIDE SEQUENCE</scope>
    <source>
        <strain evidence="2">AG5</strain>
    </source>
</reference>
<evidence type="ECO:0000256" key="1">
    <source>
        <dbReference type="SAM" id="MobiDB-lite"/>
    </source>
</evidence>
<comment type="caution">
    <text evidence="2">The sequence shown here is derived from an EMBL/GenBank/DDBJ whole genome shotgun (WGS) entry which is preliminary data.</text>
</comment>